<organism evidence="8 9">
    <name type="scientific">Paenibacillus soyae</name>
    <dbReference type="NCBI Taxonomy" id="2969249"/>
    <lineage>
        <taxon>Bacteria</taxon>
        <taxon>Bacillati</taxon>
        <taxon>Bacillota</taxon>
        <taxon>Bacilli</taxon>
        <taxon>Bacillales</taxon>
        <taxon>Paenibacillaceae</taxon>
        <taxon>Paenibacillus</taxon>
    </lineage>
</organism>
<dbReference type="Pfam" id="PF00361">
    <property type="entry name" value="Proton_antipo_M"/>
    <property type="match status" value="1"/>
</dbReference>
<dbReference type="PANTHER" id="PTHR22773">
    <property type="entry name" value="NADH DEHYDROGENASE"/>
    <property type="match status" value="1"/>
</dbReference>
<evidence type="ECO:0000256" key="3">
    <source>
        <dbReference type="ARBA" id="ARBA00022989"/>
    </source>
</evidence>
<dbReference type="EC" id="7.1.1.-" evidence="5"/>
<dbReference type="RefSeq" id="WP_257452013.1">
    <property type="nucleotide sequence ID" value="NZ_JANIPJ010000027.1"/>
</dbReference>
<feature type="transmembrane region" description="Helical" evidence="5">
    <location>
        <begin position="362"/>
        <end position="382"/>
    </location>
</feature>
<dbReference type="GO" id="GO:0008137">
    <property type="term" value="F:NADH dehydrogenase (ubiquinone) activity"/>
    <property type="evidence" value="ECO:0007669"/>
    <property type="project" value="InterPro"/>
</dbReference>
<dbReference type="GO" id="GO:0005886">
    <property type="term" value="C:plasma membrane"/>
    <property type="evidence" value="ECO:0007669"/>
    <property type="project" value="UniProtKB-SubCell"/>
</dbReference>
<comment type="similarity">
    <text evidence="5">Belongs to the complex I subunit 2 family.</text>
</comment>
<feature type="domain" description="NADH:quinone oxidoreductase/Mrp antiporter transmembrane" evidence="7">
    <location>
        <begin position="143"/>
        <end position="453"/>
    </location>
</feature>
<comment type="subcellular location">
    <subcellularLocation>
        <location evidence="1 5">Cell membrane</location>
        <topology evidence="1 5">Multi-pass membrane protein</topology>
    </subcellularLocation>
    <subcellularLocation>
        <location evidence="6">Membrane</location>
        <topology evidence="6">Multi-pass membrane protein</topology>
    </subcellularLocation>
</comment>
<evidence type="ECO:0000256" key="6">
    <source>
        <dbReference type="RuleBase" id="RU000320"/>
    </source>
</evidence>
<comment type="function">
    <text evidence="5">NDH-1 shuttles electrons from NADH, via FMN and iron-sulfur (Fe-S) centers, to quinones in the respiratory chain. The immediate electron acceptor for the enzyme in this species is believed to be a menaquinone. Couples the redox reaction to proton translocation (for every two electrons transferred, four hydrogen ions are translocated across the cytoplasmic membrane), and thus conserves the redox energy in a proton gradient.</text>
</comment>
<dbReference type="InterPro" id="IPR001750">
    <property type="entry name" value="ND/Mrp_TM"/>
</dbReference>
<dbReference type="GO" id="GO:0048038">
    <property type="term" value="F:quinone binding"/>
    <property type="evidence" value="ECO:0007669"/>
    <property type="project" value="UniProtKB-KW"/>
</dbReference>
<comment type="catalytic activity">
    <reaction evidence="5">
        <text>a quinone + NADH + 5 H(+)(in) = a quinol + NAD(+) + 4 H(+)(out)</text>
        <dbReference type="Rhea" id="RHEA:57888"/>
        <dbReference type="ChEBI" id="CHEBI:15378"/>
        <dbReference type="ChEBI" id="CHEBI:24646"/>
        <dbReference type="ChEBI" id="CHEBI:57540"/>
        <dbReference type="ChEBI" id="CHEBI:57945"/>
        <dbReference type="ChEBI" id="CHEBI:132124"/>
    </reaction>
</comment>
<evidence type="ECO:0000256" key="4">
    <source>
        <dbReference type="ARBA" id="ARBA00023136"/>
    </source>
</evidence>
<evidence type="ECO:0000259" key="7">
    <source>
        <dbReference type="Pfam" id="PF00361"/>
    </source>
</evidence>
<dbReference type="AlphaFoldDB" id="A0A9X2MV68"/>
<feature type="transmembrane region" description="Helical" evidence="5">
    <location>
        <begin position="94"/>
        <end position="114"/>
    </location>
</feature>
<feature type="transmembrane region" description="Helical" evidence="5">
    <location>
        <begin position="178"/>
        <end position="199"/>
    </location>
</feature>
<feature type="transmembrane region" description="Helical" evidence="5">
    <location>
        <begin position="403"/>
        <end position="433"/>
    </location>
</feature>
<feature type="transmembrane region" description="Helical" evidence="5">
    <location>
        <begin position="15"/>
        <end position="38"/>
    </location>
</feature>
<feature type="transmembrane region" description="Helical" evidence="5">
    <location>
        <begin position="260"/>
        <end position="290"/>
    </location>
</feature>
<feature type="transmembrane region" description="Helical" evidence="5">
    <location>
        <begin position="223"/>
        <end position="248"/>
    </location>
</feature>
<keyword evidence="5" id="KW-1003">Cell membrane</keyword>
<evidence type="ECO:0000313" key="8">
    <source>
        <dbReference type="EMBL" id="MCR2807489.1"/>
    </source>
</evidence>
<dbReference type="InterPro" id="IPR010096">
    <property type="entry name" value="NADH-Q_OxRdtase_suN/2"/>
</dbReference>
<dbReference type="GO" id="GO:0042773">
    <property type="term" value="P:ATP synthesis coupled electron transport"/>
    <property type="evidence" value="ECO:0007669"/>
    <property type="project" value="InterPro"/>
</dbReference>
<evidence type="ECO:0000256" key="1">
    <source>
        <dbReference type="ARBA" id="ARBA00004651"/>
    </source>
</evidence>
<proteinExistence type="inferred from homology"/>
<evidence type="ECO:0000313" key="9">
    <source>
        <dbReference type="Proteomes" id="UP001141950"/>
    </source>
</evidence>
<keyword evidence="5" id="KW-0520">NAD</keyword>
<gene>
    <name evidence="5" type="primary">nuoN</name>
    <name evidence="8" type="ORF">NQZ67_26730</name>
</gene>
<keyword evidence="2 5" id="KW-0812">Transmembrane</keyword>
<feature type="transmembrane region" description="Helical" evidence="5">
    <location>
        <begin position="542"/>
        <end position="563"/>
    </location>
</feature>
<comment type="subunit">
    <text evidence="5">NDH-1 is composed of 14 different subunits. Subunits NuoA, H, J, K, L, M, N constitute the membrane sector of the complex.</text>
</comment>
<dbReference type="EMBL" id="JANIPJ010000027">
    <property type="protein sequence ID" value="MCR2807489.1"/>
    <property type="molecule type" value="Genomic_DNA"/>
</dbReference>
<feature type="transmembrane region" description="Helical" evidence="5">
    <location>
        <begin position="50"/>
        <end position="68"/>
    </location>
</feature>
<keyword evidence="4 5" id="KW-0472">Membrane</keyword>
<comment type="caution">
    <text evidence="8">The sequence shown here is derived from an EMBL/GenBank/DDBJ whole genome shotgun (WGS) entry which is preliminary data.</text>
</comment>
<name>A0A9X2MV68_9BACL</name>
<sequence>MPGETLFEPLRWSDIGIMAPELVLGAWFVLLVVLDLLLPGRASRRSWIGGLTLAGLLGAGVLVLLRMIDMNGSEPAEVISLLGDSYRIDDFGSLLKLFVLAGTAVVVLLGLGTAERDSAITDKGEYFYLLLPAAMGAMMMASSGNLITLYIGLELLSITSYVLAGLRRKSLLSAEATFKYVITGGVSSAFILFGMSYLYGVTGSVQLDAIREALPAAVASYEAFVYVGFGCMLAGFAVKIAAAPFHAWSLDVYQGAPTPVAAFLAVVSKGAALAMVLRILFSTVLFAGVGGSVIGTALKDDILFAVLLVAAISMLLGTLAALRQKNVKRLLALSGVANAGYLLVPIGAGVTMTHSNNVTELIFYLVAYLLMTLGAFAVLTVVGRSVGHDELKGFAGMYYRAPWTAAAMTALVLSLAGLPVSAGFFGKLFILLGAANGKYYWIVAVMVLSSVISYYFYFGLVRQMFMRSGDGMLSERERLSVSEYESLDESGSARGRTQAESVIGELAAGVEDGGPGGQPDPAYGAGTAAADLEGRPDGTVRVPVPTGIVIWACAILTLALGIFPQPLVAVIDSVFSILTDFVPMDR</sequence>
<evidence type="ECO:0000256" key="5">
    <source>
        <dbReference type="HAMAP-Rule" id="MF_00445"/>
    </source>
</evidence>
<keyword evidence="5" id="KW-0874">Quinone</keyword>
<keyword evidence="5" id="KW-1278">Translocase</keyword>
<keyword evidence="5" id="KW-0813">Transport</keyword>
<feature type="transmembrane region" description="Helical" evidence="5">
    <location>
        <begin position="439"/>
        <end position="458"/>
    </location>
</feature>
<evidence type="ECO:0000256" key="2">
    <source>
        <dbReference type="ARBA" id="ARBA00022692"/>
    </source>
</evidence>
<dbReference type="NCBIfam" id="TIGR01770">
    <property type="entry name" value="NDH_I_N"/>
    <property type="match status" value="1"/>
</dbReference>
<reference evidence="8" key="1">
    <citation type="submission" date="2022-08" db="EMBL/GenBank/DDBJ databases">
        <title>The genomic sequence of strain Paenibacillus sp. SCIV0701.</title>
        <authorList>
            <person name="Zhao H."/>
        </authorList>
    </citation>
    <scope>NUCLEOTIDE SEQUENCE</scope>
    <source>
        <strain evidence="8">SCIV0701</strain>
    </source>
</reference>
<dbReference type="Proteomes" id="UP001141950">
    <property type="component" value="Unassembled WGS sequence"/>
</dbReference>
<dbReference type="GO" id="GO:0050136">
    <property type="term" value="F:NADH dehydrogenase (quinone) (non-electrogenic) activity"/>
    <property type="evidence" value="ECO:0007669"/>
    <property type="project" value="UniProtKB-UniRule"/>
</dbReference>
<protein>
    <recommendedName>
        <fullName evidence="5">NADH-quinone oxidoreductase subunit N</fullName>
        <ecNumber evidence="5">7.1.1.-</ecNumber>
    </recommendedName>
    <alternativeName>
        <fullName evidence="5">NADH dehydrogenase I subunit N</fullName>
    </alternativeName>
    <alternativeName>
        <fullName evidence="5">NDH-1 subunit N</fullName>
    </alternativeName>
</protein>
<accession>A0A9X2MV68</accession>
<keyword evidence="3 5" id="KW-1133">Transmembrane helix</keyword>
<feature type="transmembrane region" description="Helical" evidence="5">
    <location>
        <begin position="302"/>
        <end position="323"/>
    </location>
</feature>
<keyword evidence="9" id="KW-1185">Reference proteome</keyword>
<dbReference type="HAMAP" id="MF_00445">
    <property type="entry name" value="NDH1_NuoN_1"/>
    <property type="match status" value="1"/>
</dbReference>
<feature type="transmembrane region" description="Helical" evidence="5">
    <location>
        <begin position="330"/>
        <end position="350"/>
    </location>
</feature>
<feature type="transmembrane region" description="Helical" evidence="5">
    <location>
        <begin position="147"/>
        <end position="166"/>
    </location>
</feature>